<dbReference type="AlphaFoldDB" id="A0A5M8PXR2"/>
<evidence type="ECO:0000313" key="2">
    <source>
        <dbReference type="Proteomes" id="UP000324767"/>
    </source>
</evidence>
<proteinExistence type="predicted"/>
<organism evidence="1 2">
    <name type="scientific">Lasallia pustulata</name>
    <dbReference type="NCBI Taxonomy" id="136370"/>
    <lineage>
        <taxon>Eukaryota</taxon>
        <taxon>Fungi</taxon>
        <taxon>Dikarya</taxon>
        <taxon>Ascomycota</taxon>
        <taxon>Pezizomycotina</taxon>
        <taxon>Lecanoromycetes</taxon>
        <taxon>OSLEUM clade</taxon>
        <taxon>Umbilicariomycetidae</taxon>
        <taxon>Umbilicariales</taxon>
        <taxon>Umbilicariaceae</taxon>
        <taxon>Lasallia</taxon>
    </lineage>
</organism>
<accession>A0A5M8PXR2</accession>
<name>A0A5M8PXR2_9LECA</name>
<reference evidence="1 2" key="1">
    <citation type="submission" date="2019-09" db="EMBL/GenBank/DDBJ databases">
        <title>The hologenome of the rock-dwelling lichen Lasallia pustulata.</title>
        <authorList>
            <person name="Greshake Tzovaras B."/>
            <person name="Segers F."/>
            <person name="Bicker A."/>
            <person name="Dal Grande F."/>
            <person name="Otte J."/>
            <person name="Hankeln T."/>
            <person name="Schmitt I."/>
            <person name="Ebersberger I."/>
        </authorList>
    </citation>
    <scope>NUCLEOTIDE SEQUENCE [LARGE SCALE GENOMIC DNA]</scope>
    <source>
        <strain evidence="1">A1-1</strain>
    </source>
</reference>
<sequence length="92" mass="9528">MAGSDATVGLRYALDIGALKGMAPAKPDINAEANIPVNTSATAAGDAIVASPFNVFLNALDKSVWGVLDQDSQASFDVMEFTNDPWNALPSS</sequence>
<comment type="caution">
    <text evidence="1">The sequence shown here is derived from an EMBL/GenBank/DDBJ whole genome shotgun (WGS) entry which is preliminary data.</text>
</comment>
<evidence type="ECO:0000313" key="1">
    <source>
        <dbReference type="EMBL" id="KAA6414559.1"/>
    </source>
</evidence>
<gene>
    <name evidence="1" type="ORF">FRX48_01308</name>
</gene>
<dbReference type="Proteomes" id="UP000324767">
    <property type="component" value="Unassembled WGS sequence"/>
</dbReference>
<dbReference type="EMBL" id="VXIT01000002">
    <property type="protein sequence ID" value="KAA6414559.1"/>
    <property type="molecule type" value="Genomic_DNA"/>
</dbReference>
<protein>
    <submittedName>
        <fullName evidence="1">Uncharacterized protein</fullName>
    </submittedName>
</protein>